<dbReference type="STRING" id="1497955.HMPREF1872_00750"/>
<gene>
    <name evidence="2" type="ORF">HMPREF1872_00750</name>
</gene>
<dbReference type="Proteomes" id="UP000070080">
    <property type="component" value="Unassembled WGS sequence"/>
</dbReference>
<reference evidence="3" key="1">
    <citation type="submission" date="2016-01" db="EMBL/GenBank/DDBJ databases">
        <authorList>
            <person name="Mitreva M."/>
            <person name="Pepin K.H."/>
            <person name="Mihindukulasuriya K.A."/>
            <person name="Fulton R."/>
            <person name="Fronick C."/>
            <person name="O'Laughlin M."/>
            <person name="Miner T."/>
            <person name="Herter B."/>
            <person name="Rosa B.A."/>
            <person name="Cordes M."/>
            <person name="Tomlinson C."/>
            <person name="Wollam A."/>
            <person name="Palsikar V.B."/>
            <person name="Mardis E.R."/>
            <person name="Wilson R.K."/>
        </authorList>
    </citation>
    <scope>NUCLEOTIDE SEQUENCE [LARGE SCALE GENOMIC DNA]</scope>
    <source>
        <strain evidence="3">KA00274</strain>
    </source>
</reference>
<dbReference type="EMBL" id="LSCV01000021">
    <property type="protein sequence ID" value="KXB40972.1"/>
    <property type="molecule type" value="Genomic_DNA"/>
</dbReference>
<keyword evidence="1" id="KW-0963">Cytoplasm</keyword>
<sequence length="169" mass="19716">MSLSNLEKRQMRESAFAYLTKYKPSTGKMRAYLLQKKYPLQEIDALINELTERNYLNDHVLASKLLIAYRGTKSRGRTALRLMLIKRGIALDSVEPALNEFFELRSEKDLLADFLASACQSMLEELEQAEDYLSKRKILHKLMAKCLRRGFNSYDIRQALAEYLIIKTW</sequence>
<proteinExistence type="predicted"/>
<evidence type="ECO:0000256" key="1">
    <source>
        <dbReference type="ARBA" id="ARBA00022490"/>
    </source>
</evidence>
<evidence type="ECO:0000313" key="3">
    <source>
        <dbReference type="Proteomes" id="UP000070080"/>
    </source>
</evidence>
<dbReference type="GO" id="GO:0006282">
    <property type="term" value="P:regulation of DNA repair"/>
    <property type="evidence" value="ECO:0007669"/>
    <property type="project" value="InterPro"/>
</dbReference>
<dbReference type="InterPro" id="IPR003783">
    <property type="entry name" value="Regulatory_RecX"/>
</dbReference>
<dbReference type="PANTHER" id="PTHR33602:SF1">
    <property type="entry name" value="REGULATORY PROTEIN RECX FAMILY PROTEIN"/>
    <property type="match status" value="1"/>
</dbReference>
<dbReference type="PANTHER" id="PTHR33602">
    <property type="entry name" value="REGULATORY PROTEIN RECX FAMILY PROTEIN"/>
    <property type="match status" value="1"/>
</dbReference>
<dbReference type="AlphaFoldDB" id="A0A133YCR4"/>
<keyword evidence="3" id="KW-1185">Reference proteome</keyword>
<comment type="caution">
    <text evidence="2">The sequence shown here is derived from an EMBL/GenBank/DDBJ whole genome shotgun (WGS) entry which is preliminary data.</text>
</comment>
<organism evidence="2 3">
    <name type="scientific">Amygdalobacter nucleatus</name>
    <dbReference type="NCBI Taxonomy" id="3029274"/>
    <lineage>
        <taxon>Bacteria</taxon>
        <taxon>Bacillati</taxon>
        <taxon>Bacillota</taxon>
        <taxon>Clostridia</taxon>
        <taxon>Eubacteriales</taxon>
        <taxon>Oscillospiraceae</taxon>
        <taxon>Amygdalobacter</taxon>
    </lineage>
</organism>
<evidence type="ECO:0000313" key="2">
    <source>
        <dbReference type="EMBL" id="KXB40972.1"/>
    </source>
</evidence>
<dbReference type="PATRIC" id="fig|1497955.3.peg.725"/>
<accession>A0A133YCR4</accession>
<protein>
    <submittedName>
        <fullName evidence="2">Regulatory protein RecX</fullName>
    </submittedName>
</protein>
<name>A0A133YCR4_9FIRM</name>